<organism evidence="5 6">
    <name type="scientific">Didymella heteroderae</name>
    <dbReference type="NCBI Taxonomy" id="1769908"/>
    <lineage>
        <taxon>Eukaryota</taxon>
        <taxon>Fungi</taxon>
        <taxon>Dikarya</taxon>
        <taxon>Ascomycota</taxon>
        <taxon>Pezizomycotina</taxon>
        <taxon>Dothideomycetes</taxon>
        <taxon>Pleosporomycetidae</taxon>
        <taxon>Pleosporales</taxon>
        <taxon>Pleosporineae</taxon>
        <taxon>Didymellaceae</taxon>
        <taxon>Didymella</taxon>
    </lineage>
</organism>
<sequence length="618" mass="67047">MEEPSTSNLDCTVVYGTPHVHGTASGQLLASSLELSFWGGVDHESGHVIDRSHPLAGQCMKDKILAIPGGRGSCSGSATILELIVNGNGPRALVFERTNEILAVGVFVAEELFRKKIPMVIVGPKNFKTILRWNGNDVFVRDHRISIQPLEESINNIYVGFGAEHLQRHVPELSDNDRAMRAANHIDESTYTKAQGLAMDIIIRTASIMKAPSLMSVCQAHVDGAHFGPASVLFGKRLRDLGGKFAVPTTVNAITVDQQRWRDLGVDKAFGTESDELAQAFLDMGAQMSFTCAPYQLDSAPKLDVQVAFGESNVVCYANSVLGARTAKYPNMLEALIALTGRAPRAGIHLTENRVPQIAISVPPFSLSLLTETALDDSFWPLLGYEVGAKAGSLIPIITGLDQTSTAQPPSRDALKAFSAAFATSAGAPMFHILGITPEAEQHRGLADSTVLQISITWQDLQATWINFNRSHEDGLVPRGVDLISLGNPHFSLLEMRALAHLVKGRTKHPSTSVIVTTSRAQHSLATQAGYIAQLENFGVQVLTDTCWCFIRDPVIKKEVKCIMTNSGKYAHYGPGLTGREFRFGSLGKCVESACTAVWDAKMPPWLEAGVMFECKSW</sequence>
<dbReference type="Pfam" id="PF01989">
    <property type="entry name" value="AcnX_swivel_put"/>
    <property type="match status" value="1"/>
</dbReference>
<proteinExistence type="predicted"/>
<keyword evidence="6" id="KW-1185">Reference proteome</keyword>
<dbReference type="PANTHER" id="PTHR36577:SF3">
    <property type="entry name" value="DUF521 DOMAIN PROTEIN (AFU_ORTHOLOGUE AFUA_6G00490)"/>
    <property type="match status" value="1"/>
</dbReference>
<evidence type="ECO:0000259" key="4">
    <source>
        <dbReference type="Pfam" id="PF04412"/>
    </source>
</evidence>
<gene>
    <name evidence="5" type="ORF">E8E12_004417</name>
</gene>
<feature type="domain" description="Phosphomevalonate dehydratase small subunit-like" evidence="3">
    <location>
        <begin position="35"/>
        <end position="120"/>
    </location>
</feature>
<dbReference type="Gene3D" id="3.50.30.10">
    <property type="entry name" value="Phosphohistidine domain"/>
    <property type="match status" value="1"/>
</dbReference>
<dbReference type="EMBL" id="SWKV01000085">
    <property type="protein sequence ID" value="KAF3033206.1"/>
    <property type="molecule type" value="Genomic_DNA"/>
</dbReference>
<dbReference type="InterPro" id="IPR002840">
    <property type="entry name" value="PMDh-S-like_dom"/>
</dbReference>
<protein>
    <recommendedName>
        <fullName evidence="7">DUF521 domain protein</fullName>
    </recommendedName>
</protein>
<comment type="caution">
    <text evidence="5">The sequence shown here is derived from an EMBL/GenBank/DDBJ whole genome shotgun (WGS) entry which is preliminary data.</text>
</comment>
<dbReference type="OrthoDB" id="2594507at2759"/>
<evidence type="ECO:0000256" key="2">
    <source>
        <dbReference type="ARBA" id="ARBA00023239"/>
    </source>
</evidence>
<dbReference type="Proteomes" id="UP000758155">
    <property type="component" value="Unassembled WGS sequence"/>
</dbReference>
<dbReference type="PIRSF" id="PIRSF036630">
    <property type="entry name" value="UCP036630"/>
    <property type="match status" value="1"/>
</dbReference>
<evidence type="ECO:0000259" key="3">
    <source>
        <dbReference type="Pfam" id="PF01989"/>
    </source>
</evidence>
<keyword evidence="1" id="KW-0408">Iron</keyword>
<evidence type="ECO:0008006" key="7">
    <source>
        <dbReference type="Google" id="ProtNLM"/>
    </source>
</evidence>
<dbReference type="InterPro" id="IPR012047">
    <property type="entry name" value="AcnX"/>
</dbReference>
<dbReference type="SUPFAM" id="SSF52016">
    <property type="entry name" value="LeuD/IlvD-like"/>
    <property type="match status" value="1"/>
</dbReference>
<accession>A0A9P4WIG3</accession>
<dbReference type="CDD" id="cd01356">
    <property type="entry name" value="AcnX_swivel"/>
    <property type="match status" value="1"/>
</dbReference>
<dbReference type="GO" id="GO:0016829">
    <property type="term" value="F:lyase activity"/>
    <property type="evidence" value="ECO:0007669"/>
    <property type="project" value="UniProtKB-KW"/>
</dbReference>
<evidence type="ECO:0000313" key="6">
    <source>
        <dbReference type="Proteomes" id="UP000758155"/>
    </source>
</evidence>
<feature type="domain" description="Phosphomevalonate dehydratase large subunit-like" evidence="4">
    <location>
        <begin position="189"/>
        <end position="592"/>
    </location>
</feature>
<keyword evidence="2" id="KW-0456">Lyase</keyword>
<dbReference type="Pfam" id="PF04412">
    <property type="entry name" value="AcnX"/>
    <property type="match status" value="1"/>
</dbReference>
<dbReference type="AlphaFoldDB" id="A0A9P4WIG3"/>
<dbReference type="InterPro" id="IPR007506">
    <property type="entry name" value="PMDh-L-like_dom"/>
</dbReference>
<dbReference type="PANTHER" id="PTHR36577">
    <property type="entry name" value="DUF521 DOMAIN PROTEIN (AFU_ORTHOLOGUE AFUA_6G00490)"/>
    <property type="match status" value="1"/>
</dbReference>
<evidence type="ECO:0000313" key="5">
    <source>
        <dbReference type="EMBL" id="KAF3033206.1"/>
    </source>
</evidence>
<name>A0A9P4WIG3_9PLEO</name>
<reference evidence="5" key="1">
    <citation type="submission" date="2019-04" db="EMBL/GenBank/DDBJ databases">
        <title>Sequencing of skin fungus with MAO and IRED activity.</title>
        <authorList>
            <person name="Marsaioli A.J."/>
            <person name="Bonatto J.M.C."/>
            <person name="Reis Junior O."/>
        </authorList>
    </citation>
    <scope>NUCLEOTIDE SEQUENCE</scope>
    <source>
        <strain evidence="5">28M1</strain>
    </source>
</reference>
<evidence type="ECO:0000256" key="1">
    <source>
        <dbReference type="ARBA" id="ARBA00023004"/>
    </source>
</evidence>